<dbReference type="InterPro" id="IPR005467">
    <property type="entry name" value="His_kinase_dom"/>
</dbReference>
<dbReference type="InterPro" id="IPR000014">
    <property type="entry name" value="PAS"/>
</dbReference>
<reference evidence="6" key="1">
    <citation type="submission" date="2019-03" db="EMBL/GenBank/DDBJ databases">
        <authorList>
            <person name="Hao L."/>
        </authorList>
    </citation>
    <scope>NUCLEOTIDE SEQUENCE</scope>
</reference>
<feature type="domain" description="PAS" evidence="4">
    <location>
        <begin position="395"/>
        <end position="442"/>
    </location>
</feature>
<evidence type="ECO:0000256" key="1">
    <source>
        <dbReference type="ARBA" id="ARBA00022679"/>
    </source>
</evidence>
<dbReference type="EMBL" id="CAADRM010000106">
    <property type="protein sequence ID" value="VFU15562.1"/>
    <property type="molecule type" value="Genomic_DNA"/>
</dbReference>
<dbReference type="PROSITE" id="PS50109">
    <property type="entry name" value="HIS_KIN"/>
    <property type="match status" value="1"/>
</dbReference>
<dbReference type="InterPro" id="IPR036890">
    <property type="entry name" value="HATPase_C_sf"/>
</dbReference>
<feature type="domain" description="PAS" evidence="4">
    <location>
        <begin position="499"/>
        <end position="574"/>
    </location>
</feature>
<feature type="domain" description="PAC" evidence="5">
    <location>
        <begin position="445"/>
        <end position="498"/>
    </location>
</feature>
<proteinExistence type="predicted"/>
<dbReference type="InterPro" id="IPR001610">
    <property type="entry name" value="PAC"/>
</dbReference>
<dbReference type="CDD" id="cd16917">
    <property type="entry name" value="HATPase_UhpB-NarQ-NarX-like"/>
    <property type="match status" value="1"/>
</dbReference>
<dbReference type="EC" id="2.7.13.3" evidence="6"/>
<evidence type="ECO:0000256" key="2">
    <source>
        <dbReference type="ARBA" id="ARBA00022777"/>
    </source>
</evidence>
<keyword evidence="2 6" id="KW-0418">Kinase</keyword>
<dbReference type="InterPro" id="IPR011712">
    <property type="entry name" value="Sig_transdc_His_kin_sub3_dim/P"/>
</dbReference>
<dbReference type="GO" id="GO:0046983">
    <property type="term" value="F:protein dimerization activity"/>
    <property type="evidence" value="ECO:0007669"/>
    <property type="project" value="InterPro"/>
</dbReference>
<dbReference type="InterPro" id="IPR013655">
    <property type="entry name" value="PAS_fold_3"/>
</dbReference>
<dbReference type="Gene3D" id="3.30.450.20">
    <property type="entry name" value="PAS domain"/>
    <property type="match status" value="4"/>
</dbReference>
<dbReference type="PROSITE" id="PS50113">
    <property type="entry name" value="PAC"/>
    <property type="match status" value="3"/>
</dbReference>
<dbReference type="CDD" id="cd00130">
    <property type="entry name" value="PAS"/>
    <property type="match status" value="4"/>
</dbReference>
<dbReference type="Gene3D" id="3.30.565.10">
    <property type="entry name" value="Histidine kinase-like ATPase, C-terminal domain"/>
    <property type="match status" value="1"/>
</dbReference>
<evidence type="ECO:0000259" key="3">
    <source>
        <dbReference type="PROSITE" id="PS50109"/>
    </source>
</evidence>
<dbReference type="InterPro" id="IPR003594">
    <property type="entry name" value="HATPase_dom"/>
</dbReference>
<name>A0A485M7M4_9ZZZZ</name>
<feature type="domain" description="PAS" evidence="4">
    <location>
        <begin position="268"/>
        <end position="317"/>
    </location>
</feature>
<dbReference type="InterPro" id="IPR035965">
    <property type="entry name" value="PAS-like_dom_sf"/>
</dbReference>
<evidence type="ECO:0000259" key="5">
    <source>
        <dbReference type="PROSITE" id="PS50113"/>
    </source>
</evidence>
<feature type="domain" description="PAC" evidence="5">
    <location>
        <begin position="577"/>
        <end position="629"/>
    </location>
</feature>
<protein>
    <submittedName>
        <fullName evidence="6">Signal transduction histidine-protein kinase/phosphatase DegS</fullName>
        <ecNumber evidence="6">2.7.13.3</ecNumber>
    </submittedName>
</protein>
<dbReference type="GO" id="GO:0016020">
    <property type="term" value="C:membrane"/>
    <property type="evidence" value="ECO:0007669"/>
    <property type="project" value="InterPro"/>
</dbReference>
<dbReference type="SMART" id="SM00091">
    <property type="entry name" value="PAS"/>
    <property type="match status" value="4"/>
</dbReference>
<gene>
    <name evidence="6" type="primary">degS</name>
    <name evidence="6" type="ORF">SCFA_420031</name>
</gene>
<dbReference type="InterPro" id="IPR000700">
    <property type="entry name" value="PAS-assoc_C"/>
</dbReference>
<dbReference type="SMART" id="SM00086">
    <property type="entry name" value="PAC"/>
    <property type="match status" value="4"/>
</dbReference>
<feature type="domain" description="Histidine kinase" evidence="3">
    <location>
        <begin position="760"/>
        <end position="848"/>
    </location>
</feature>
<dbReference type="Pfam" id="PF07730">
    <property type="entry name" value="HisKA_3"/>
    <property type="match status" value="1"/>
</dbReference>
<dbReference type="InterPro" id="IPR050482">
    <property type="entry name" value="Sensor_HK_TwoCompSys"/>
</dbReference>
<accession>A0A485M7M4</accession>
<dbReference type="Pfam" id="PF08447">
    <property type="entry name" value="PAS_3"/>
    <property type="match status" value="1"/>
</dbReference>
<evidence type="ECO:0000259" key="4">
    <source>
        <dbReference type="PROSITE" id="PS50112"/>
    </source>
</evidence>
<organism evidence="6">
    <name type="scientific">anaerobic digester metagenome</name>
    <dbReference type="NCBI Taxonomy" id="1263854"/>
    <lineage>
        <taxon>unclassified sequences</taxon>
        <taxon>metagenomes</taxon>
        <taxon>ecological metagenomes</taxon>
    </lineage>
</organism>
<dbReference type="NCBIfam" id="TIGR00229">
    <property type="entry name" value="sensory_box"/>
    <property type="match status" value="4"/>
</dbReference>
<dbReference type="PROSITE" id="PS50112">
    <property type="entry name" value="PAS"/>
    <property type="match status" value="4"/>
</dbReference>
<dbReference type="Pfam" id="PF13426">
    <property type="entry name" value="PAS_9"/>
    <property type="match status" value="3"/>
</dbReference>
<dbReference type="PANTHER" id="PTHR24421">
    <property type="entry name" value="NITRATE/NITRITE SENSOR PROTEIN NARX-RELATED"/>
    <property type="match status" value="1"/>
</dbReference>
<feature type="domain" description="PAS" evidence="4">
    <location>
        <begin position="8"/>
        <end position="79"/>
    </location>
</feature>
<feature type="domain" description="PAC" evidence="5">
    <location>
        <begin position="321"/>
        <end position="371"/>
    </location>
</feature>
<sequence length="848" mass="96578">MNKQLQESVDIYQCLFKLYPDAVFLETIDGHIIECNEKALKMYGYTKEEMLRLSVRDLVHEQAAGIVPESYSEENITQGVFVWVSGRKKNGAAFPVQYSNQRITVNGRQYVLAFVRDVSEHYWSKHDLHHSGTHQTPWDNQGIPILSLTWERHGDTFVLIGFDDRAITSTKSRIQNFVGKSINELYADRPDFLNDFKNCSTSLSIIRRKTIYRLFTTGQEVIAEITYVPISANLVTTHLEDFTERDSAEALNQSLVKGSPVGLSLVQDGRFSFTNPKLQECTGYSEHELAELDPHLLVHPDDRHLLLGLLDRTSHINLAGKPIEMRLIRKDGNITWTMVTATSVFYRHKQAILIKFMDITELKQARQKLDELTSLQSSIMAAIPHAVVVLKDRIITFANHAVESVFGWRPEELIGKSMRVLFRSQEEYDQEGKRFYSLIENLKTYSMEFTYRHRSGHDVVCLTSVSWIKGTGEDDITRIVATHTDITEKKRALERLQESQRVLSTLMGNIPGMVYRRRPGKEWPVEFVSEGSLDLTGYRPSDLVDSKVTSFSQLIHPNDRKAVWEKVKKALNAGEHFEIMYRIIRADKEVRWVWERGLGIYSPSGEIVAVEGLITDVTEHKRAELALEKSRRQLSLHADHLDVLLEGVRTEIAREIHDELGQILSALKMDLFWLSRRIPEGCSDMIQKVQSMMLLLDSTIKTVERILVTLRPSMLDELGLTAAIEWLGEEFQARTGIVCEAVLEPTPERLITNDKISTALFRICQEALTNITRHAQATNVQITLKTMDDQIELQVSDNGIGISNQDEKKSGSFGLLGIRERVNLLGGRVNIAGRKGKGTVLRVRIPLQ</sequence>
<dbReference type="PANTHER" id="PTHR24421:SF59">
    <property type="entry name" value="OXYGEN SENSOR HISTIDINE KINASE NREB"/>
    <property type="match status" value="1"/>
</dbReference>
<dbReference type="Pfam" id="PF02518">
    <property type="entry name" value="HATPase_c"/>
    <property type="match status" value="1"/>
</dbReference>
<keyword evidence="1 6" id="KW-0808">Transferase</keyword>
<dbReference type="SMART" id="SM00387">
    <property type="entry name" value="HATPase_c"/>
    <property type="match status" value="1"/>
</dbReference>
<evidence type="ECO:0000313" key="6">
    <source>
        <dbReference type="EMBL" id="VFU15562.1"/>
    </source>
</evidence>
<dbReference type="SUPFAM" id="SSF55785">
    <property type="entry name" value="PYP-like sensor domain (PAS domain)"/>
    <property type="match status" value="4"/>
</dbReference>
<dbReference type="SUPFAM" id="SSF55874">
    <property type="entry name" value="ATPase domain of HSP90 chaperone/DNA topoisomerase II/histidine kinase"/>
    <property type="match status" value="1"/>
</dbReference>
<dbReference type="Gene3D" id="1.20.5.1930">
    <property type="match status" value="1"/>
</dbReference>
<dbReference type="GO" id="GO:0000155">
    <property type="term" value="F:phosphorelay sensor kinase activity"/>
    <property type="evidence" value="ECO:0007669"/>
    <property type="project" value="InterPro"/>
</dbReference>
<dbReference type="AlphaFoldDB" id="A0A485M7M4"/>